<accession>F4QDD2</accession>
<evidence type="ECO:0000313" key="6">
    <source>
        <dbReference type="Proteomes" id="UP000007797"/>
    </source>
</evidence>
<sequence length="511" mass="56666">MSGIFSFFSNRKKKEEDEVNANSNTQSNNTLNASSSSVSSGGSSSPSGSFAAISAIDNQPPLNEIQILSAHSEAVKTLLKIDDDRLASAGDDCFIYIWSIETGQVIRQLRGHSNRVTCLLYYNNDILVSGSMDRTIRMWDLSTNNVMIDPVTKMTYIEPFKLIPKTHNESVKFLEKIPNGFCSASNDDVLLLWKENGDFERSITRIQNDYINGILCVNNNYILTAGSTIPYLVAYKLDEVNVPAKTLSGPVGCVNCLMNISDKYFVTGSRPSEEAPQTPGGNSSTVSPPVQPPQPPTTPAAAAANSKTSPKKKTDPDKTIIIWNASDFSIAASVSTERPISYLYKITENFLLATIYKGFGIYDLNGTLVLEYLPEDPDSTTEINGAISLYDNTRLISWADVRLSVWCWNLKDIELSLQQQNKKRTVVKPIMIGEMRGHTDYMNCLTVLDDHSIATGSSDKQIILWKDGKYQSSIRNHLAGVSLFELYNPSPLLSHSTTEEYIYTDDDRFDI</sequence>
<dbReference type="STRING" id="1054147.F4QDD2"/>
<dbReference type="SMART" id="SM00320">
    <property type="entry name" value="WD40"/>
    <property type="match status" value="4"/>
</dbReference>
<dbReference type="Pfam" id="PF00400">
    <property type="entry name" value="WD40"/>
    <property type="match status" value="1"/>
</dbReference>
<dbReference type="OMA" id="VCLWNAQ"/>
<dbReference type="PROSITE" id="PS50294">
    <property type="entry name" value="WD_REPEATS_REGION"/>
    <property type="match status" value="1"/>
</dbReference>
<evidence type="ECO:0000313" key="5">
    <source>
        <dbReference type="EMBL" id="EGG13760.1"/>
    </source>
</evidence>
<feature type="compositionally biased region" description="Pro residues" evidence="4">
    <location>
        <begin position="289"/>
        <end position="298"/>
    </location>
</feature>
<evidence type="ECO:0000256" key="1">
    <source>
        <dbReference type="ARBA" id="ARBA00022574"/>
    </source>
</evidence>
<feature type="compositionally biased region" description="Low complexity" evidence="4">
    <location>
        <begin position="20"/>
        <end position="43"/>
    </location>
</feature>
<dbReference type="PROSITE" id="PS50082">
    <property type="entry name" value="WD_REPEATS_2"/>
    <property type="match status" value="3"/>
</dbReference>
<dbReference type="Pfam" id="PF25178">
    <property type="entry name" value="Beta-prop_WDR41"/>
    <property type="match status" value="1"/>
</dbReference>
<dbReference type="GO" id="GO:0010506">
    <property type="term" value="P:regulation of autophagy"/>
    <property type="evidence" value="ECO:0007669"/>
    <property type="project" value="InterPro"/>
</dbReference>
<proteinExistence type="predicted"/>
<feature type="region of interest" description="Disordered" evidence="4">
    <location>
        <begin position="1"/>
        <end position="43"/>
    </location>
</feature>
<feature type="region of interest" description="Disordered" evidence="4">
    <location>
        <begin position="268"/>
        <end position="315"/>
    </location>
</feature>
<dbReference type="PANTHER" id="PTHR22805">
    <property type="entry name" value="WDR41-RELATED"/>
    <property type="match status" value="1"/>
</dbReference>
<dbReference type="InterPro" id="IPR020472">
    <property type="entry name" value="WD40_PAC1"/>
</dbReference>
<feature type="compositionally biased region" description="Low complexity" evidence="4">
    <location>
        <begin position="299"/>
        <end position="308"/>
    </location>
</feature>
<dbReference type="InterPro" id="IPR040102">
    <property type="entry name" value="WDR41"/>
</dbReference>
<dbReference type="PRINTS" id="PR00320">
    <property type="entry name" value="GPROTEINBRPT"/>
</dbReference>
<evidence type="ECO:0008006" key="7">
    <source>
        <dbReference type="Google" id="ProtNLM"/>
    </source>
</evidence>
<reference evidence="6" key="1">
    <citation type="journal article" date="2011" name="Genome Res.">
        <title>Phylogeny-wide analysis of social amoeba genomes highlights ancient origins for complex intercellular communication.</title>
        <authorList>
            <person name="Heidel A.J."/>
            <person name="Lawal H.M."/>
            <person name="Felder M."/>
            <person name="Schilde C."/>
            <person name="Helps N.R."/>
            <person name="Tunggal B."/>
            <person name="Rivero F."/>
            <person name="John U."/>
            <person name="Schleicher M."/>
            <person name="Eichinger L."/>
            <person name="Platzer M."/>
            <person name="Noegel A.A."/>
            <person name="Schaap P."/>
            <person name="Gloeckner G."/>
        </authorList>
    </citation>
    <scope>NUCLEOTIDE SEQUENCE [LARGE SCALE GENOMIC DNA]</scope>
    <source>
        <strain evidence="6">SH3</strain>
    </source>
</reference>
<dbReference type="Proteomes" id="UP000007797">
    <property type="component" value="Unassembled WGS sequence"/>
</dbReference>
<dbReference type="InterPro" id="IPR001680">
    <property type="entry name" value="WD40_rpt"/>
</dbReference>
<dbReference type="InterPro" id="IPR036322">
    <property type="entry name" value="WD40_repeat_dom_sf"/>
</dbReference>
<evidence type="ECO:0000256" key="2">
    <source>
        <dbReference type="ARBA" id="ARBA00022737"/>
    </source>
</evidence>
<feature type="repeat" description="WD" evidence="3">
    <location>
        <begin position="109"/>
        <end position="149"/>
    </location>
</feature>
<keyword evidence="2" id="KW-0677">Repeat</keyword>
<protein>
    <recommendedName>
        <fullName evidence="7">WD40 repeat-containing protein</fullName>
    </recommendedName>
</protein>
<dbReference type="GeneID" id="14865235"/>
<dbReference type="AlphaFoldDB" id="F4QDD2"/>
<dbReference type="SUPFAM" id="SSF50978">
    <property type="entry name" value="WD40 repeat-like"/>
    <property type="match status" value="2"/>
</dbReference>
<dbReference type="OrthoDB" id="273067at2759"/>
<dbReference type="PROSITE" id="PS00678">
    <property type="entry name" value="WD_REPEATS_1"/>
    <property type="match status" value="1"/>
</dbReference>
<feature type="repeat" description="WD" evidence="3">
    <location>
        <begin position="435"/>
        <end position="466"/>
    </location>
</feature>
<dbReference type="InterPro" id="IPR019775">
    <property type="entry name" value="WD40_repeat_CS"/>
</dbReference>
<evidence type="ECO:0000256" key="4">
    <source>
        <dbReference type="SAM" id="MobiDB-lite"/>
    </source>
</evidence>
<gene>
    <name evidence="5" type="ORF">DFA_11521</name>
</gene>
<dbReference type="InterPro" id="IPR015943">
    <property type="entry name" value="WD40/YVTN_repeat-like_dom_sf"/>
</dbReference>
<organism evidence="5 6">
    <name type="scientific">Cavenderia fasciculata</name>
    <name type="common">Slime mold</name>
    <name type="synonym">Dictyostelium fasciculatum</name>
    <dbReference type="NCBI Taxonomy" id="261658"/>
    <lineage>
        <taxon>Eukaryota</taxon>
        <taxon>Amoebozoa</taxon>
        <taxon>Evosea</taxon>
        <taxon>Eumycetozoa</taxon>
        <taxon>Dictyostelia</taxon>
        <taxon>Acytosteliales</taxon>
        <taxon>Cavenderiaceae</taxon>
        <taxon>Cavenderia</taxon>
    </lineage>
</organism>
<evidence type="ECO:0000256" key="3">
    <source>
        <dbReference type="PROSITE-ProRule" id="PRU00221"/>
    </source>
</evidence>
<keyword evidence="6" id="KW-1185">Reference proteome</keyword>
<dbReference type="RefSeq" id="XP_004350468.1">
    <property type="nucleotide sequence ID" value="XM_004350417.1"/>
</dbReference>
<name>F4QDD2_CACFS</name>
<keyword evidence="1 3" id="KW-0853">WD repeat</keyword>
<dbReference type="Gene3D" id="2.130.10.10">
    <property type="entry name" value="YVTN repeat-like/Quinoprotein amine dehydrogenase"/>
    <property type="match status" value="2"/>
</dbReference>
<dbReference type="KEGG" id="dfa:DFA_11521"/>
<dbReference type="PANTHER" id="PTHR22805:SF2">
    <property type="entry name" value="WD REPEAT-CONTAINING PROTEIN 41"/>
    <property type="match status" value="1"/>
</dbReference>
<dbReference type="EMBL" id="GL883029">
    <property type="protein sequence ID" value="EGG13760.1"/>
    <property type="molecule type" value="Genomic_DNA"/>
</dbReference>
<feature type="repeat" description="WD" evidence="3">
    <location>
        <begin position="68"/>
        <end position="108"/>
    </location>
</feature>